<keyword evidence="5 6" id="KW-0472">Membrane</keyword>
<gene>
    <name evidence="8" type="ORF">BAR1_03870</name>
</gene>
<evidence type="ECO:0000256" key="3">
    <source>
        <dbReference type="ARBA" id="ARBA00022692"/>
    </source>
</evidence>
<comment type="similarity">
    <text evidence="2">Belongs to the drug/metabolite transporter (DMT) superfamily. 10 TMS drug/metabolite exporter (DME) (TC 2.A.7.3) family.</text>
</comment>
<feature type="transmembrane region" description="Helical" evidence="6">
    <location>
        <begin position="147"/>
        <end position="167"/>
    </location>
</feature>
<feature type="transmembrane region" description="Helical" evidence="6">
    <location>
        <begin position="35"/>
        <end position="57"/>
    </location>
</feature>
<dbReference type="KEGG" id="pamo:BAR1_03870"/>
<feature type="transmembrane region" description="Helical" evidence="6">
    <location>
        <begin position="245"/>
        <end position="265"/>
    </location>
</feature>
<evidence type="ECO:0000256" key="5">
    <source>
        <dbReference type="ARBA" id="ARBA00023136"/>
    </source>
</evidence>
<feature type="domain" description="EamA" evidence="7">
    <location>
        <begin position="8"/>
        <end position="140"/>
    </location>
</feature>
<sequence length="300" mass="32200">MHNDRPLLGVLLMATFCVMAPFADAVAKVLGGTVPVVQIVTFRFIFQVLILLPVVLLTKRDLRMNRRTLGLLFLRSILHIIGIGAMFLSLIYLPLAEAIAIAFVEPFLLLLLGWLLLKEHVGPHRLIACAIGFVGTLLVIQPSFANVGAAALLPLVVAVAFAGFMIVTRQLTAKSDPVTLQAVSGGMALLVLAMVLWITSAYKIPALTLITPSDADLALLAILGVLGTLAHLVMTWSLKFAPTATLAPVQYLEIPFATLIGWLIFRDFPNGLAAIGILITVAAGLYIVIRERRLAIGSIA</sequence>
<dbReference type="PANTHER" id="PTHR22911:SF6">
    <property type="entry name" value="SOLUTE CARRIER FAMILY 35 MEMBER G1"/>
    <property type="match status" value="1"/>
</dbReference>
<organism evidence="8 9">
    <name type="scientific">Profundibacter amoris</name>
    <dbReference type="NCBI Taxonomy" id="2171755"/>
    <lineage>
        <taxon>Bacteria</taxon>
        <taxon>Pseudomonadati</taxon>
        <taxon>Pseudomonadota</taxon>
        <taxon>Alphaproteobacteria</taxon>
        <taxon>Rhodobacterales</taxon>
        <taxon>Paracoccaceae</taxon>
        <taxon>Profundibacter</taxon>
    </lineage>
</organism>
<dbReference type="GO" id="GO:0016020">
    <property type="term" value="C:membrane"/>
    <property type="evidence" value="ECO:0007669"/>
    <property type="project" value="UniProtKB-SubCell"/>
</dbReference>
<dbReference type="Proteomes" id="UP000261704">
    <property type="component" value="Chromosome"/>
</dbReference>
<dbReference type="PANTHER" id="PTHR22911">
    <property type="entry name" value="ACYL-MALONYL CONDENSING ENZYME-RELATED"/>
    <property type="match status" value="1"/>
</dbReference>
<dbReference type="AlphaFoldDB" id="A0A347UE66"/>
<evidence type="ECO:0000313" key="9">
    <source>
        <dbReference type="Proteomes" id="UP000261704"/>
    </source>
</evidence>
<feature type="transmembrane region" description="Helical" evidence="6">
    <location>
        <begin position="271"/>
        <end position="289"/>
    </location>
</feature>
<evidence type="ECO:0000256" key="4">
    <source>
        <dbReference type="ARBA" id="ARBA00022989"/>
    </source>
</evidence>
<feature type="transmembrane region" description="Helical" evidence="6">
    <location>
        <begin position="69"/>
        <end position="92"/>
    </location>
</feature>
<feature type="transmembrane region" description="Helical" evidence="6">
    <location>
        <begin position="218"/>
        <end position="238"/>
    </location>
</feature>
<evidence type="ECO:0000256" key="1">
    <source>
        <dbReference type="ARBA" id="ARBA00004141"/>
    </source>
</evidence>
<evidence type="ECO:0000313" key="8">
    <source>
        <dbReference type="EMBL" id="AXX97144.1"/>
    </source>
</evidence>
<accession>A0A347UE66</accession>
<evidence type="ECO:0000259" key="7">
    <source>
        <dbReference type="Pfam" id="PF00892"/>
    </source>
</evidence>
<feature type="transmembrane region" description="Helical" evidence="6">
    <location>
        <begin position="179"/>
        <end position="198"/>
    </location>
</feature>
<evidence type="ECO:0000256" key="6">
    <source>
        <dbReference type="SAM" id="Phobius"/>
    </source>
</evidence>
<dbReference type="OrthoDB" id="9815809at2"/>
<protein>
    <submittedName>
        <fullName evidence="8">DMT family transporter</fullName>
    </submittedName>
</protein>
<reference evidence="8 9" key="1">
    <citation type="submission" date="2018-09" db="EMBL/GenBank/DDBJ databases">
        <title>Profundibacter amoris BAR1 gen. nov., sp. nov., a new member of the Roseobacter clade isolated at Lokis Castle Vent Field on the Arctic Mid-Oceanic Ridge.</title>
        <authorList>
            <person name="Le Moine Bauer S."/>
            <person name="Sjoeberg A.G."/>
            <person name="L'Haridon S."/>
            <person name="Stokke R."/>
            <person name="Roalkvam I."/>
            <person name="Steen I.H."/>
            <person name="Dahle H."/>
        </authorList>
    </citation>
    <scope>NUCLEOTIDE SEQUENCE [LARGE SCALE GENOMIC DNA]</scope>
    <source>
        <strain evidence="8 9">BAR1</strain>
    </source>
</reference>
<dbReference type="InterPro" id="IPR000620">
    <property type="entry name" value="EamA_dom"/>
</dbReference>
<evidence type="ECO:0000256" key="2">
    <source>
        <dbReference type="ARBA" id="ARBA00009853"/>
    </source>
</evidence>
<feature type="transmembrane region" description="Helical" evidence="6">
    <location>
        <begin position="124"/>
        <end position="141"/>
    </location>
</feature>
<dbReference type="Pfam" id="PF00892">
    <property type="entry name" value="EamA"/>
    <property type="match status" value="2"/>
</dbReference>
<keyword evidence="9" id="KW-1185">Reference proteome</keyword>
<comment type="subcellular location">
    <subcellularLocation>
        <location evidence="1">Membrane</location>
        <topology evidence="1">Multi-pass membrane protein</topology>
    </subcellularLocation>
</comment>
<name>A0A347UE66_9RHOB</name>
<proteinExistence type="inferred from homology"/>
<dbReference type="EMBL" id="CP032125">
    <property type="protein sequence ID" value="AXX97144.1"/>
    <property type="molecule type" value="Genomic_DNA"/>
</dbReference>
<dbReference type="SUPFAM" id="SSF103481">
    <property type="entry name" value="Multidrug resistance efflux transporter EmrE"/>
    <property type="match status" value="2"/>
</dbReference>
<keyword evidence="3 6" id="KW-0812">Transmembrane</keyword>
<feature type="transmembrane region" description="Helical" evidence="6">
    <location>
        <begin position="98"/>
        <end position="117"/>
    </location>
</feature>
<dbReference type="RefSeq" id="WP_118941802.1">
    <property type="nucleotide sequence ID" value="NZ_CP032125.1"/>
</dbReference>
<dbReference type="InterPro" id="IPR037185">
    <property type="entry name" value="EmrE-like"/>
</dbReference>
<keyword evidence="4 6" id="KW-1133">Transmembrane helix</keyword>
<feature type="domain" description="EamA" evidence="7">
    <location>
        <begin position="151"/>
        <end position="287"/>
    </location>
</feature>